<dbReference type="Pfam" id="PF04308">
    <property type="entry name" value="RNaseH_like"/>
    <property type="match status" value="1"/>
</dbReference>
<sequence length="160" mass="17963">MRSITYGELTFEEACRKIKEYTKKDSTADYVISVGTDSQNIGNITKIVSVITLVRKTKGGIFFYDIKKVKKVKNLRQKILMETQSSIELANELVKFLNDNEIDAPLEVHIDIGEHGETKHLIKEIVGWVMGLGFKCCMKPDSYTSSGIADKISKRGSRVG</sequence>
<name>A0ABS2NPW2_9FIRM</name>
<dbReference type="Proteomes" id="UP001314796">
    <property type="component" value="Unassembled WGS sequence"/>
</dbReference>
<gene>
    <name evidence="1" type="ORF">JOC73_001530</name>
</gene>
<dbReference type="InterPro" id="IPR007405">
    <property type="entry name" value="Phage_KVP40_Orf299"/>
</dbReference>
<reference evidence="1 2" key="1">
    <citation type="submission" date="2021-01" db="EMBL/GenBank/DDBJ databases">
        <title>Genomic Encyclopedia of Type Strains, Phase IV (KMG-IV): sequencing the most valuable type-strain genomes for metagenomic binning, comparative biology and taxonomic classification.</title>
        <authorList>
            <person name="Goeker M."/>
        </authorList>
    </citation>
    <scope>NUCLEOTIDE SEQUENCE [LARGE SCALE GENOMIC DNA]</scope>
    <source>
        <strain evidence="1 2">DSM 25890</strain>
    </source>
</reference>
<accession>A0ABS2NPW2</accession>
<evidence type="ECO:0000313" key="1">
    <source>
        <dbReference type="EMBL" id="MBM7614968.1"/>
    </source>
</evidence>
<evidence type="ECO:0000313" key="2">
    <source>
        <dbReference type="Proteomes" id="UP001314796"/>
    </source>
</evidence>
<dbReference type="PANTHER" id="PTHR39961:SF1">
    <property type="entry name" value="DUF458 DOMAIN-CONTAINING PROTEIN"/>
    <property type="match status" value="1"/>
</dbReference>
<organism evidence="1 2">
    <name type="scientific">Alkaliphilus hydrothermalis</name>
    <dbReference type="NCBI Taxonomy" id="1482730"/>
    <lineage>
        <taxon>Bacteria</taxon>
        <taxon>Bacillati</taxon>
        <taxon>Bacillota</taxon>
        <taxon>Clostridia</taxon>
        <taxon>Peptostreptococcales</taxon>
        <taxon>Natronincolaceae</taxon>
        <taxon>Alkaliphilus</taxon>
    </lineage>
</organism>
<dbReference type="PANTHER" id="PTHR39961">
    <property type="entry name" value="HYPOTHETICAL CYTOSOLIC PROTEIN"/>
    <property type="match status" value="1"/>
</dbReference>
<proteinExistence type="predicted"/>
<protein>
    <submittedName>
        <fullName evidence="1">RNase H-related nuclease YkuK (DUF458 family)</fullName>
    </submittedName>
</protein>
<keyword evidence="2" id="KW-1185">Reference proteome</keyword>
<comment type="caution">
    <text evidence="1">The sequence shown here is derived from an EMBL/GenBank/DDBJ whole genome shotgun (WGS) entry which is preliminary data.</text>
</comment>
<dbReference type="RefSeq" id="WP_204401684.1">
    <property type="nucleotide sequence ID" value="NZ_JAFBEE010000008.1"/>
</dbReference>
<dbReference type="EMBL" id="JAFBEE010000008">
    <property type="protein sequence ID" value="MBM7614968.1"/>
    <property type="molecule type" value="Genomic_DNA"/>
</dbReference>